<accession>A0A379JM37</accession>
<dbReference type="RefSeq" id="WP_051038201.1">
    <property type="nucleotide sequence ID" value="NZ_UGRY01000008.1"/>
</dbReference>
<dbReference type="Proteomes" id="UP000255467">
    <property type="component" value="Unassembled WGS sequence"/>
</dbReference>
<name>A0A379JM37_9NOCA</name>
<evidence type="ECO:0000313" key="8">
    <source>
        <dbReference type="Proteomes" id="UP000255467"/>
    </source>
</evidence>
<dbReference type="PANTHER" id="PTHR33630">
    <property type="entry name" value="CUTINASE RV1984C-RELATED-RELATED"/>
    <property type="match status" value="1"/>
</dbReference>
<gene>
    <name evidence="7" type="ORF">NCTC1934_06929</name>
</gene>
<evidence type="ECO:0000256" key="4">
    <source>
        <dbReference type="ARBA" id="ARBA00023157"/>
    </source>
</evidence>
<keyword evidence="6" id="KW-0732">Signal</keyword>
<dbReference type="EMBL" id="UGRY01000008">
    <property type="protein sequence ID" value="SUD49575.1"/>
    <property type="molecule type" value="Genomic_DNA"/>
</dbReference>
<dbReference type="InterPro" id="IPR029058">
    <property type="entry name" value="AB_hydrolase_fold"/>
</dbReference>
<organism evidence="7 8">
    <name type="scientific">Nocardia otitidiscaviarum</name>
    <dbReference type="NCBI Taxonomy" id="1823"/>
    <lineage>
        <taxon>Bacteria</taxon>
        <taxon>Bacillati</taxon>
        <taxon>Actinomycetota</taxon>
        <taxon>Actinomycetes</taxon>
        <taxon>Mycobacteriales</taxon>
        <taxon>Nocardiaceae</taxon>
        <taxon>Nocardia</taxon>
    </lineage>
</organism>
<feature type="region of interest" description="Disordered" evidence="5">
    <location>
        <begin position="167"/>
        <end position="186"/>
    </location>
</feature>
<sequence length="655" mass="65867">MRKWWKPLAAATAVAAIGVGAASTGAGEGVAVPTVYSPGQCTQYTAIMVPGTWETNAGADPYQAVGMLKPIGDGLKQRLGNNVTVMYAPYPASAFDQGLAYNQSKSAGVAKVNDMLTGLCAQTKVVLGGYSQGADVMGDVAAEIGNGTGPIPAAQVVAVGLLSDPRRDPRTAESLGPSQNGHGIAGVREKGFGALTPKVRSICGSGDLYCSVDESSPFVSAIGQILGGNADPTSAEGQLTSSLISDFSKADLAGLNSAVGTLADRAGSLPSETDLSSIQTTTGVAGVGAGANALVGTLEPLQDVVEFAQQNPYAVDQLKQAPTGSPEADAAKVLDTASQVDLVGAITQAVSLANTASQILSGAGAGQPGTATVNPSDALTPRVEQLANTTNALQSLDTSTLTSGLGILKLLKPNTIIKQITNAGTGVAATAANMPRILDTFVKLPGAIATGNIQEAHRLAGDINNLFSPIIKMAAGVDLGFIASIISAASMFDPSGWTAIAGLIVGVLANLDIVRIANDIGQAQEVLWRAVEKLARGDLLGAGAEMTGLAPVGIDLAAAVAGMFTGAPKQDVERLGGQTAVGAQSVAFSKAVSAGDLGGMASALFETAGDKGISDLVDVAAQGIEVATFYASGAHVNYGDGVQQLLQFILRQIGS</sequence>
<keyword evidence="3" id="KW-0378">Hydrolase</keyword>
<keyword evidence="4" id="KW-1015">Disulfide bond</keyword>
<feature type="signal peptide" evidence="6">
    <location>
        <begin position="1"/>
        <end position="21"/>
    </location>
</feature>
<dbReference type="InterPro" id="IPR000675">
    <property type="entry name" value="Cutinase/axe"/>
</dbReference>
<proteinExistence type="inferred from homology"/>
<comment type="similarity">
    <text evidence="1">Belongs to the cutinase family.</text>
</comment>
<dbReference type="AlphaFoldDB" id="A0A379JM37"/>
<keyword evidence="8" id="KW-1185">Reference proteome</keyword>
<evidence type="ECO:0000313" key="7">
    <source>
        <dbReference type="EMBL" id="SUD49575.1"/>
    </source>
</evidence>
<evidence type="ECO:0000256" key="3">
    <source>
        <dbReference type="ARBA" id="ARBA00022801"/>
    </source>
</evidence>
<keyword evidence="2" id="KW-0719">Serine esterase</keyword>
<evidence type="ECO:0000256" key="2">
    <source>
        <dbReference type="ARBA" id="ARBA00022487"/>
    </source>
</evidence>
<dbReference type="GO" id="GO:0052689">
    <property type="term" value="F:carboxylic ester hydrolase activity"/>
    <property type="evidence" value="ECO:0007669"/>
    <property type="project" value="UniProtKB-KW"/>
</dbReference>
<dbReference type="PANTHER" id="PTHR33630:SF9">
    <property type="entry name" value="CUTINASE 4"/>
    <property type="match status" value="1"/>
</dbReference>
<evidence type="ECO:0000256" key="1">
    <source>
        <dbReference type="ARBA" id="ARBA00007534"/>
    </source>
</evidence>
<evidence type="ECO:0000256" key="6">
    <source>
        <dbReference type="SAM" id="SignalP"/>
    </source>
</evidence>
<protein>
    <submittedName>
        <fullName evidence="7">Cutinase</fullName>
    </submittedName>
</protein>
<evidence type="ECO:0000256" key="5">
    <source>
        <dbReference type="SAM" id="MobiDB-lite"/>
    </source>
</evidence>
<dbReference type="OrthoDB" id="4687011at2"/>
<dbReference type="SUPFAM" id="SSF53474">
    <property type="entry name" value="alpha/beta-Hydrolases"/>
    <property type="match status" value="1"/>
</dbReference>
<dbReference type="Gene3D" id="3.40.50.1820">
    <property type="entry name" value="alpha/beta hydrolase"/>
    <property type="match status" value="1"/>
</dbReference>
<dbReference type="SMART" id="SM01110">
    <property type="entry name" value="Cutinase"/>
    <property type="match status" value="1"/>
</dbReference>
<reference evidence="7 8" key="1">
    <citation type="submission" date="2018-06" db="EMBL/GenBank/DDBJ databases">
        <authorList>
            <consortium name="Pathogen Informatics"/>
            <person name="Doyle S."/>
        </authorList>
    </citation>
    <scope>NUCLEOTIDE SEQUENCE [LARGE SCALE GENOMIC DNA]</scope>
    <source>
        <strain evidence="7 8">NCTC1934</strain>
    </source>
</reference>
<feature type="chain" id="PRO_5038538213" evidence="6">
    <location>
        <begin position="22"/>
        <end position="655"/>
    </location>
</feature>
<dbReference type="Pfam" id="PF01083">
    <property type="entry name" value="Cutinase"/>
    <property type="match status" value="1"/>
</dbReference>